<protein>
    <submittedName>
        <fullName evidence="1">Lumenal Hsp70 protein</fullName>
    </submittedName>
</protein>
<gene>
    <name evidence="1" type="primary">LHS1_3</name>
    <name evidence="1" type="ORF">EV182_008091</name>
</gene>
<sequence>MLRHTLALVAASVLAAVVGIASVNGALLGIDYGTEWFKVALVQPGRPLDLVLNRDSKRKSPSVVLVDGLERTFGSEAVGM</sequence>
<proteinExistence type="predicted"/>
<comment type="caution">
    <text evidence="1">The sequence shown here is derived from an EMBL/GenBank/DDBJ whole genome shotgun (WGS) entry which is preliminary data.</text>
</comment>
<dbReference type="EMBL" id="JAMZIH010009154">
    <property type="protein sequence ID" value="KAJ1670637.1"/>
    <property type="molecule type" value="Genomic_DNA"/>
</dbReference>
<feature type="non-terminal residue" evidence="1">
    <location>
        <position position="80"/>
    </location>
</feature>
<keyword evidence="2" id="KW-1185">Reference proteome</keyword>
<organism evidence="1 2">
    <name type="scientific">Spiromyces aspiralis</name>
    <dbReference type="NCBI Taxonomy" id="68401"/>
    <lineage>
        <taxon>Eukaryota</taxon>
        <taxon>Fungi</taxon>
        <taxon>Fungi incertae sedis</taxon>
        <taxon>Zoopagomycota</taxon>
        <taxon>Kickxellomycotina</taxon>
        <taxon>Kickxellomycetes</taxon>
        <taxon>Kickxellales</taxon>
        <taxon>Kickxellaceae</taxon>
        <taxon>Spiromyces</taxon>
    </lineage>
</organism>
<accession>A0ACC1H9V1</accession>
<dbReference type="Proteomes" id="UP001145114">
    <property type="component" value="Unassembled WGS sequence"/>
</dbReference>
<name>A0ACC1H9V1_9FUNG</name>
<evidence type="ECO:0000313" key="1">
    <source>
        <dbReference type="EMBL" id="KAJ1670637.1"/>
    </source>
</evidence>
<reference evidence="1" key="1">
    <citation type="submission" date="2022-06" db="EMBL/GenBank/DDBJ databases">
        <title>Phylogenomic reconstructions and comparative analyses of Kickxellomycotina fungi.</title>
        <authorList>
            <person name="Reynolds N.K."/>
            <person name="Stajich J.E."/>
            <person name="Barry K."/>
            <person name="Grigoriev I.V."/>
            <person name="Crous P."/>
            <person name="Smith M.E."/>
        </authorList>
    </citation>
    <scope>NUCLEOTIDE SEQUENCE</scope>
    <source>
        <strain evidence="1">RSA 2271</strain>
    </source>
</reference>
<evidence type="ECO:0000313" key="2">
    <source>
        <dbReference type="Proteomes" id="UP001145114"/>
    </source>
</evidence>